<keyword evidence="1" id="KW-0378">Hydrolase</keyword>
<dbReference type="PANTHER" id="PTHR30620">
    <property type="entry name" value="PERIPLASMIC BETA-GLUCOSIDASE-RELATED"/>
    <property type="match status" value="1"/>
</dbReference>
<evidence type="ECO:0000313" key="5">
    <source>
        <dbReference type="EMBL" id="KAK6116297.1"/>
    </source>
</evidence>
<dbReference type="PANTHER" id="PTHR30620:SF77">
    <property type="entry name" value="LYSOSOMAL BETA GLUCOSIDASE-LIKE"/>
    <property type="match status" value="1"/>
</dbReference>
<evidence type="ECO:0000313" key="6">
    <source>
        <dbReference type="Proteomes" id="UP001318860"/>
    </source>
</evidence>
<dbReference type="Gene3D" id="3.20.20.300">
    <property type="entry name" value="Glycoside hydrolase, family 3, N-terminal domain"/>
    <property type="match status" value="2"/>
</dbReference>
<comment type="caution">
    <text evidence="5">The sequence shown here is derived from an EMBL/GenBank/DDBJ whole genome shotgun (WGS) entry which is preliminary data.</text>
</comment>
<feature type="domain" description="Glycoside hydrolase family 3 C-terminal" evidence="4">
    <location>
        <begin position="345"/>
        <end position="523"/>
    </location>
</feature>
<proteinExistence type="predicted"/>
<dbReference type="Proteomes" id="UP001318860">
    <property type="component" value="Unassembled WGS sequence"/>
</dbReference>
<dbReference type="InterPro" id="IPR051915">
    <property type="entry name" value="Cellulose_Degrad_GH3"/>
</dbReference>
<evidence type="ECO:0000256" key="2">
    <source>
        <dbReference type="ARBA" id="ARBA00023295"/>
    </source>
</evidence>
<dbReference type="Gene3D" id="3.40.50.1700">
    <property type="entry name" value="Glycoside hydrolase family 3 C-terminal domain"/>
    <property type="match status" value="1"/>
</dbReference>
<dbReference type="InterPro" id="IPR036962">
    <property type="entry name" value="Glyco_hydro_3_N_sf"/>
</dbReference>
<evidence type="ECO:0000259" key="4">
    <source>
        <dbReference type="Pfam" id="PF01915"/>
    </source>
</evidence>
<dbReference type="PRINTS" id="PR00133">
    <property type="entry name" value="GLHYDRLASE3"/>
</dbReference>
<protein>
    <submittedName>
        <fullName evidence="5">Uncharacterized protein</fullName>
    </submittedName>
</protein>
<dbReference type="SUPFAM" id="SSF52279">
    <property type="entry name" value="Beta-D-glucan exohydrolase, C-terminal domain"/>
    <property type="match status" value="1"/>
</dbReference>
<evidence type="ECO:0000259" key="3">
    <source>
        <dbReference type="Pfam" id="PF00933"/>
    </source>
</evidence>
<feature type="domain" description="Glycoside hydrolase family 3 N-terminal" evidence="3">
    <location>
        <begin position="13"/>
        <end position="270"/>
    </location>
</feature>
<gene>
    <name evidence="5" type="ORF">DH2020_049924</name>
</gene>
<dbReference type="InterPro" id="IPR017853">
    <property type="entry name" value="GH"/>
</dbReference>
<dbReference type="InterPro" id="IPR036881">
    <property type="entry name" value="Glyco_hydro_3_C_sf"/>
</dbReference>
<dbReference type="InterPro" id="IPR002772">
    <property type="entry name" value="Glyco_hydro_3_C"/>
</dbReference>
<keyword evidence="6" id="KW-1185">Reference proteome</keyword>
<accession>A0ABR0U1N7</accession>
<reference evidence="5 6" key="1">
    <citation type="journal article" date="2021" name="Comput. Struct. Biotechnol. J.">
        <title>De novo genome assembly of the potent medicinal plant Rehmannia glutinosa using nanopore technology.</title>
        <authorList>
            <person name="Ma L."/>
            <person name="Dong C."/>
            <person name="Song C."/>
            <person name="Wang X."/>
            <person name="Zheng X."/>
            <person name="Niu Y."/>
            <person name="Chen S."/>
            <person name="Feng W."/>
        </authorList>
    </citation>
    <scope>NUCLEOTIDE SEQUENCE [LARGE SCALE GENOMIC DNA]</scope>
    <source>
        <strain evidence="5">DH-2019</strain>
    </source>
</reference>
<name>A0ABR0U1N7_REHGL</name>
<dbReference type="EMBL" id="JABTTQ020003494">
    <property type="protein sequence ID" value="KAK6116297.1"/>
    <property type="molecule type" value="Genomic_DNA"/>
</dbReference>
<dbReference type="InterPro" id="IPR001764">
    <property type="entry name" value="Glyco_hydro_3_N"/>
</dbReference>
<organism evidence="5 6">
    <name type="scientific">Rehmannia glutinosa</name>
    <name type="common">Chinese foxglove</name>
    <dbReference type="NCBI Taxonomy" id="99300"/>
    <lineage>
        <taxon>Eukaryota</taxon>
        <taxon>Viridiplantae</taxon>
        <taxon>Streptophyta</taxon>
        <taxon>Embryophyta</taxon>
        <taxon>Tracheophyta</taxon>
        <taxon>Spermatophyta</taxon>
        <taxon>Magnoliopsida</taxon>
        <taxon>eudicotyledons</taxon>
        <taxon>Gunneridae</taxon>
        <taxon>Pentapetalae</taxon>
        <taxon>asterids</taxon>
        <taxon>lamiids</taxon>
        <taxon>Lamiales</taxon>
        <taxon>Orobanchaceae</taxon>
        <taxon>Rehmannieae</taxon>
        <taxon>Rehmannia</taxon>
    </lineage>
</organism>
<evidence type="ECO:0000256" key="1">
    <source>
        <dbReference type="ARBA" id="ARBA00022801"/>
    </source>
</evidence>
<dbReference type="Pfam" id="PF01915">
    <property type="entry name" value="Glyco_hydro_3_C"/>
    <property type="match status" value="1"/>
</dbReference>
<dbReference type="Pfam" id="PF00933">
    <property type="entry name" value="Glyco_hydro_3"/>
    <property type="match status" value="1"/>
</dbReference>
<sequence>MLLRIKSLIDQMTLEEKIGQMAQIDRVNATPEIMRDYSIGSIISAAGSTPRENHHATAEEWVDMVNKYQKGSLSSRLGIPMLYAIDSVHGHNSLYGATIFPHNVGLGSTRDPELVKKIGAVTAVETRATGIPFAFSPCIAVCRDPRWGRCYESYSEDPQIVKEMTDIIFGLQGEIPPNGRKAVPYVGGKDKVVACAKHFVGDGGTLHGKDENNTIIDWHELLSIHMPGYYQAIIKGVSTVMVSYSSWNGMKMHGNKNLVTDFLKGTLNFRVMVPPNQTEFINIISSHVKNNLISISRIDDAVSRILRVKFIMGLFENPLADYNLVDQIRTQAHIDLAREAVRKSLVLLKNGKDVKNPLIPLPKKTSKILVAGTHANNLGLQCGGWTVDWQGVENNTLITESLKDNEFSYAIVAVGEHTYAEQHGDNLNLTIPEPGLSTIKNVCSRIKCVVVLISGRPLVVEPYLPEIDALVAAWLPGTEGQGVADVLFGDYGFTGKLSRTWFKRVDQLPMNVGDKHYDPLFPLDLDSPQNLLEKYKQDIIGYINSLLYKG</sequence>
<keyword evidence="2" id="KW-0326">Glycosidase</keyword>
<dbReference type="SUPFAM" id="SSF51445">
    <property type="entry name" value="(Trans)glycosidases"/>
    <property type="match status" value="1"/>
</dbReference>